<dbReference type="EMBL" id="FOAB01000004">
    <property type="protein sequence ID" value="SEL38991.1"/>
    <property type="molecule type" value="Genomic_DNA"/>
</dbReference>
<evidence type="ECO:0000256" key="4">
    <source>
        <dbReference type="ARBA" id="ARBA00023136"/>
    </source>
</evidence>
<dbReference type="Pfam" id="PF14322">
    <property type="entry name" value="SusD-like_3"/>
    <property type="match status" value="1"/>
</dbReference>
<dbReference type="Proteomes" id="UP000198521">
    <property type="component" value="Unassembled WGS sequence"/>
</dbReference>
<dbReference type="CDD" id="cd08977">
    <property type="entry name" value="SusD"/>
    <property type="match status" value="1"/>
</dbReference>
<dbReference type="STRING" id="1038014.SAMN04487910_2318"/>
<feature type="signal peptide" evidence="6">
    <location>
        <begin position="1"/>
        <end position="23"/>
    </location>
</feature>
<dbReference type="InterPro" id="IPR033985">
    <property type="entry name" value="SusD-like_N"/>
</dbReference>
<sequence>MIMKNKFYISTFLISFLICMSCADEFVDTESENNVQGVDNQIVDASTAEDALVGMYNDLQDADLYSGTMNYYLGMWADEQVHSGSFPAFSQIFGNDPDSENINNNNMWDAFYNTIFAANNLIKVVNTDLQAITEDDVARITGQAYGIRALMYFNLVRIYGPVPLDLEANQISGDLDAASSLPRFSEQDVYDQINSDLLQCISLLDGILDRSVDRFSRDAARTLQAQVALQLDDLVTAQTALESLLNAGYGLATNVSDLYGGANSGLVLSPIETIFGIPYSATDGSTIAFFFSDQPDGGRDEVRFSGSLSAAFEPGDERAGSLVNPSSGISRISKYTQAGTGDDDVYVFRYADVLLMLAEVYAKQDDARASGLINQVRDRAGLPDVLLDSGNVNTLIPRERFVEFFAESGDRYHTLKRFDLLDVVVQNKGNAVFIAERNNLFPIPQNELDNNTALSGSDQNAGY</sequence>
<evidence type="ECO:0000259" key="7">
    <source>
        <dbReference type="Pfam" id="PF07980"/>
    </source>
</evidence>
<keyword evidence="10" id="KW-1185">Reference proteome</keyword>
<evidence type="ECO:0000256" key="3">
    <source>
        <dbReference type="ARBA" id="ARBA00022729"/>
    </source>
</evidence>
<keyword evidence="3 6" id="KW-0732">Signal</keyword>
<evidence type="ECO:0000259" key="8">
    <source>
        <dbReference type="Pfam" id="PF14322"/>
    </source>
</evidence>
<evidence type="ECO:0000256" key="6">
    <source>
        <dbReference type="SAM" id="SignalP"/>
    </source>
</evidence>
<evidence type="ECO:0000256" key="2">
    <source>
        <dbReference type="ARBA" id="ARBA00006275"/>
    </source>
</evidence>
<accession>A0A1H7PSX6</accession>
<evidence type="ECO:0000313" key="10">
    <source>
        <dbReference type="Proteomes" id="UP000198521"/>
    </source>
</evidence>
<feature type="chain" id="PRO_5011662865" evidence="6">
    <location>
        <begin position="24"/>
        <end position="463"/>
    </location>
</feature>
<keyword evidence="5" id="KW-0998">Cell outer membrane</keyword>
<dbReference type="Gene3D" id="1.25.40.390">
    <property type="match status" value="1"/>
</dbReference>
<evidence type="ECO:0000256" key="5">
    <source>
        <dbReference type="ARBA" id="ARBA00023237"/>
    </source>
</evidence>
<organism evidence="9 10">
    <name type="scientific">Aquimarina amphilecti</name>
    <dbReference type="NCBI Taxonomy" id="1038014"/>
    <lineage>
        <taxon>Bacteria</taxon>
        <taxon>Pseudomonadati</taxon>
        <taxon>Bacteroidota</taxon>
        <taxon>Flavobacteriia</taxon>
        <taxon>Flavobacteriales</taxon>
        <taxon>Flavobacteriaceae</taxon>
        <taxon>Aquimarina</taxon>
    </lineage>
</organism>
<gene>
    <name evidence="9" type="ORF">SAMN04487910_2318</name>
</gene>
<comment type="subcellular location">
    <subcellularLocation>
        <location evidence="1">Cell outer membrane</location>
    </subcellularLocation>
</comment>
<name>A0A1H7PSX6_AQUAM</name>
<feature type="domain" description="RagB/SusD" evidence="7">
    <location>
        <begin position="335"/>
        <end position="463"/>
    </location>
</feature>
<dbReference type="InterPro" id="IPR012944">
    <property type="entry name" value="SusD_RagB_dom"/>
</dbReference>
<proteinExistence type="inferred from homology"/>
<dbReference type="GO" id="GO:0009279">
    <property type="term" value="C:cell outer membrane"/>
    <property type="evidence" value="ECO:0007669"/>
    <property type="project" value="UniProtKB-SubCell"/>
</dbReference>
<keyword evidence="4" id="KW-0472">Membrane</keyword>
<dbReference type="OrthoDB" id="5694214at2"/>
<feature type="domain" description="SusD-like N-terminal" evidence="8">
    <location>
        <begin position="49"/>
        <end position="229"/>
    </location>
</feature>
<dbReference type="InterPro" id="IPR011990">
    <property type="entry name" value="TPR-like_helical_dom_sf"/>
</dbReference>
<comment type="similarity">
    <text evidence="2">Belongs to the SusD family.</text>
</comment>
<dbReference type="Pfam" id="PF07980">
    <property type="entry name" value="SusD_RagB"/>
    <property type="match status" value="1"/>
</dbReference>
<dbReference type="AlphaFoldDB" id="A0A1H7PSX6"/>
<evidence type="ECO:0000256" key="1">
    <source>
        <dbReference type="ARBA" id="ARBA00004442"/>
    </source>
</evidence>
<dbReference type="SUPFAM" id="SSF48452">
    <property type="entry name" value="TPR-like"/>
    <property type="match status" value="1"/>
</dbReference>
<evidence type="ECO:0000313" key="9">
    <source>
        <dbReference type="EMBL" id="SEL38991.1"/>
    </source>
</evidence>
<protein>
    <submittedName>
        <fullName evidence="9">SusD family protein</fullName>
    </submittedName>
</protein>
<reference evidence="9 10" key="1">
    <citation type="submission" date="2016-10" db="EMBL/GenBank/DDBJ databases">
        <authorList>
            <person name="de Groot N.N."/>
        </authorList>
    </citation>
    <scope>NUCLEOTIDE SEQUENCE [LARGE SCALE GENOMIC DNA]</scope>
    <source>
        <strain evidence="9 10">DSM 25232</strain>
    </source>
</reference>